<dbReference type="Pfam" id="PF09375">
    <property type="entry name" value="Peptidase_M75"/>
    <property type="match status" value="1"/>
</dbReference>
<dbReference type="InterPro" id="IPR018976">
    <property type="entry name" value="Imelysin-like"/>
</dbReference>
<dbReference type="InterPro" id="IPR038352">
    <property type="entry name" value="Imelysin_sf"/>
</dbReference>
<feature type="domain" description="Imelysin-like" evidence="3">
    <location>
        <begin position="61"/>
        <end position="363"/>
    </location>
</feature>
<keyword evidence="2" id="KW-0732">Signal</keyword>
<dbReference type="EMBL" id="QFQP01000007">
    <property type="protein sequence ID" value="PZR14558.1"/>
    <property type="molecule type" value="Genomic_DNA"/>
</dbReference>
<evidence type="ECO:0000256" key="2">
    <source>
        <dbReference type="ARBA" id="ARBA00022729"/>
    </source>
</evidence>
<reference evidence="4 5" key="1">
    <citation type="submission" date="2017-08" db="EMBL/GenBank/DDBJ databases">
        <title>Infants hospitalized years apart are colonized by the same room-sourced microbial strains.</title>
        <authorList>
            <person name="Brooks B."/>
            <person name="Olm M.R."/>
            <person name="Firek B.A."/>
            <person name="Baker R."/>
            <person name="Thomas B.C."/>
            <person name="Morowitz M.J."/>
            <person name="Banfield J.F."/>
        </authorList>
    </citation>
    <scope>NUCLEOTIDE SEQUENCE [LARGE SCALE GENOMIC DNA]</scope>
    <source>
        <strain evidence="4">S2_003_000_R2_14</strain>
    </source>
</reference>
<evidence type="ECO:0000313" key="5">
    <source>
        <dbReference type="Proteomes" id="UP000249061"/>
    </source>
</evidence>
<evidence type="ECO:0000259" key="3">
    <source>
        <dbReference type="Pfam" id="PF09375"/>
    </source>
</evidence>
<name>A0A2W5UZD4_9BACT</name>
<dbReference type="InterPro" id="IPR034984">
    <property type="entry name" value="Imelysin-like_IPPA"/>
</dbReference>
<evidence type="ECO:0000256" key="1">
    <source>
        <dbReference type="ARBA" id="ARBA00004196"/>
    </source>
</evidence>
<dbReference type="CDD" id="cd14659">
    <property type="entry name" value="Imelysin-like_IPPA"/>
    <property type="match status" value="1"/>
</dbReference>
<dbReference type="Proteomes" id="UP000249061">
    <property type="component" value="Unassembled WGS sequence"/>
</dbReference>
<proteinExistence type="predicted"/>
<sequence>MSFKITHILRRQAIWGVSSLFLASCSAPKPPEPDAGTAVHEDGGAVASRADVLEAAGRCALRNAQAFRDEAAQLAATPNQANWKRTMAAWQRLEVLQFGPTGSSTKPGGLDIRDHVYAWPLFSRCATEDVLVSKQYENGVSRLLVNRRGLTALEYLLFYPGDDVSCSAAGWSALTPAERTARKEAFATALAADVKVQADALVAAWEGGFIDTMKTAGPGNRTYMTTAGAMNRVSDAMYYLEKEVKDVKLAVPIGLRDCAAAPCLDALESQYAKHNTANLRANLVAFRQLLEGCDDDTYAGIGFDEALVAANASDLATRMRARLIAAEAALDAIEEDDLSTALVNDPASVRAFYDAVKNVTDLLKSEFVTVLDLEPPMGLEGDND</sequence>
<evidence type="ECO:0000313" key="4">
    <source>
        <dbReference type="EMBL" id="PZR14558.1"/>
    </source>
</evidence>
<comment type="caution">
    <text evidence="4">The sequence shown here is derived from an EMBL/GenBank/DDBJ whole genome shotgun (WGS) entry which is preliminary data.</text>
</comment>
<protein>
    <recommendedName>
        <fullName evidence="3">Imelysin-like domain-containing protein</fullName>
    </recommendedName>
</protein>
<comment type="subcellular location">
    <subcellularLocation>
        <location evidence="1">Cell envelope</location>
    </subcellularLocation>
</comment>
<dbReference type="Gene3D" id="1.20.1420.20">
    <property type="entry name" value="M75 peptidase, HXXE motif"/>
    <property type="match status" value="1"/>
</dbReference>
<accession>A0A2W5UZD4</accession>
<organism evidence="4 5">
    <name type="scientific">Archangium gephyra</name>
    <dbReference type="NCBI Taxonomy" id="48"/>
    <lineage>
        <taxon>Bacteria</taxon>
        <taxon>Pseudomonadati</taxon>
        <taxon>Myxococcota</taxon>
        <taxon>Myxococcia</taxon>
        <taxon>Myxococcales</taxon>
        <taxon>Cystobacterineae</taxon>
        <taxon>Archangiaceae</taxon>
        <taxon>Archangium</taxon>
    </lineage>
</organism>
<dbReference type="GO" id="GO:0030313">
    <property type="term" value="C:cell envelope"/>
    <property type="evidence" value="ECO:0007669"/>
    <property type="project" value="UniProtKB-SubCell"/>
</dbReference>
<gene>
    <name evidence="4" type="ORF">DI536_10590</name>
</gene>
<dbReference type="PROSITE" id="PS51257">
    <property type="entry name" value="PROKAR_LIPOPROTEIN"/>
    <property type="match status" value="1"/>
</dbReference>
<dbReference type="AlphaFoldDB" id="A0A2W5UZD4"/>